<gene>
    <name evidence="1" type="ORF">BDV98DRAFT_572063</name>
</gene>
<reference evidence="1 2" key="1">
    <citation type="journal article" date="2019" name="Nat. Ecol. Evol.">
        <title>Megaphylogeny resolves global patterns of mushroom evolution.</title>
        <authorList>
            <person name="Varga T."/>
            <person name="Krizsan K."/>
            <person name="Foldi C."/>
            <person name="Dima B."/>
            <person name="Sanchez-Garcia M."/>
            <person name="Sanchez-Ramirez S."/>
            <person name="Szollosi G.J."/>
            <person name="Szarkandi J.G."/>
            <person name="Papp V."/>
            <person name="Albert L."/>
            <person name="Andreopoulos W."/>
            <person name="Angelini C."/>
            <person name="Antonin V."/>
            <person name="Barry K.W."/>
            <person name="Bougher N.L."/>
            <person name="Buchanan P."/>
            <person name="Buyck B."/>
            <person name="Bense V."/>
            <person name="Catcheside P."/>
            <person name="Chovatia M."/>
            <person name="Cooper J."/>
            <person name="Damon W."/>
            <person name="Desjardin D."/>
            <person name="Finy P."/>
            <person name="Geml J."/>
            <person name="Haridas S."/>
            <person name="Hughes K."/>
            <person name="Justo A."/>
            <person name="Karasinski D."/>
            <person name="Kautmanova I."/>
            <person name="Kiss B."/>
            <person name="Kocsube S."/>
            <person name="Kotiranta H."/>
            <person name="LaButti K.M."/>
            <person name="Lechner B.E."/>
            <person name="Liimatainen K."/>
            <person name="Lipzen A."/>
            <person name="Lukacs Z."/>
            <person name="Mihaltcheva S."/>
            <person name="Morgado L.N."/>
            <person name="Niskanen T."/>
            <person name="Noordeloos M.E."/>
            <person name="Ohm R.A."/>
            <person name="Ortiz-Santana B."/>
            <person name="Ovrebo C."/>
            <person name="Racz N."/>
            <person name="Riley R."/>
            <person name="Savchenko A."/>
            <person name="Shiryaev A."/>
            <person name="Soop K."/>
            <person name="Spirin V."/>
            <person name="Szebenyi C."/>
            <person name="Tomsovsky M."/>
            <person name="Tulloss R.E."/>
            <person name="Uehling J."/>
            <person name="Grigoriev I.V."/>
            <person name="Vagvolgyi C."/>
            <person name="Papp T."/>
            <person name="Martin F.M."/>
            <person name="Miettinen O."/>
            <person name="Hibbett D.S."/>
            <person name="Nagy L.G."/>
        </authorList>
    </citation>
    <scope>NUCLEOTIDE SEQUENCE [LARGE SCALE GENOMIC DNA]</scope>
    <source>
        <strain evidence="1 2">CBS 309.79</strain>
    </source>
</reference>
<evidence type="ECO:0000313" key="2">
    <source>
        <dbReference type="Proteomes" id="UP000305067"/>
    </source>
</evidence>
<evidence type="ECO:0000313" key="1">
    <source>
        <dbReference type="EMBL" id="TFK98990.1"/>
    </source>
</evidence>
<protein>
    <submittedName>
        <fullName evidence="1">Uncharacterized protein</fullName>
    </submittedName>
</protein>
<name>A0A5C3QEV5_9AGAR</name>
<dbReference type="Proteomes" id="UP000305067">
    <property type="component" value="Unassembled WGS sequence"/>
</dbReference>
<organism evidence="1 2">
    <name type="scientific">Pterulicium gracile</name>
    <dbReference type="NCBI Taxonomy" id="1884261"/>
    <lineage>
        <taxon>Eukaryota</taxon>
        <taxon>Fungi</taxon>
        <taxon>Dikarya</taxon>
        <taxon>Basidiomycota</taxon>
        <taxon>Agaricomycotina</taxon>
        <taxon>Agaricomycetes</taxon>
        <taxon>Agaricomycetidae</taxon>
        <taxon>Agaricales</taxon>
        <taxon>Pleurotineae</taxon>
        <taxon>Pterulaceae</taxon>
        <taxon>Pterulicium</taxon>
    </lineage>
</organism>
<dbReference type="AlphaFoldDB" id="A0A5C3QEV5"/>
<keyword evidence="2" id="KW-1185">Reference proteome</keyword>
<sequence length="71" mass="7643">MQSQGRATFSYSYRGALRALRAVANEHCASGAQLPQTLLTESLPAFSACAPFRQLSRGNETGQRVLSMAPL</sequence>
<dbReference type="EMBL" id="ML178836">
    <property type="protein sequence ID" value="TFK98990.1"/>
    <property type="molecule type" value="Genomic_DNA"/>
</dbReference>
<accession>A0A5C3QEV5</accession>
<proteinExistence type="predicted"/>